<sequence length="79" mass="9581">MYFSKRQKSFEWLRFDNDFYYNNYVRNESRNHNENLLQFTIAHNLICLFNYLAIDATCNIIENCTNPIRIRLIIIALIS</sequence>
<dbReference type="EMBL" id="JYDL01000043">
    <property type="protein sequence ID" value="KRX20966.1"/>
    <property type="molecule type" value="Genomic_DNA"/>
</dbReference>
<organism evidence="1 2">
    <name type="scientific">Trichinella nelsoni</name>
    <dbReference type="NCBI Taxonomy" id="6336"/>
    <lineage>
        <taxon>Eukaryota</taxon>
        <taxon>Metazoa</taxon>
        <taxon>Ecdysozoa</taxon>
        <taxon>Nematoda</taxon>
        <taxon>Enoplea</taxon>
        <taxon>Dorylaimia</taxon>
        <taxon>Trichinellida</taxon>
        <taxon>Trichinellidae</taxon>
        <taxon>Trichinella</taxon>
    </lineage>
</organism>
<evidence type="ECO:0000313" key="1">
    <source>
        <dbReference type="EMBL" id="KRX20966.1"/>
    </source>
</evidence>
<accession>A0A0V0S2F9</accession>
<comment type="caution">
    <text evidence="1">The sequence shown here is derived from an EMBL/GenBank/DDBJ whole genome shotgun (WGS) entry which is preliminary data.</text>
</comment>
<dbReference type="Proteomes" id="UP000054630">
    <property type="component" value="Unassembled WGS sequence"/>
</dbReference>
<evidence type="ECO:0000313" key="2">
    <source>
        <dbReference type="Proteomes" id="UP000054630"/>
    </source>
</evidence>
<protein>
    <submittedName>
        <fullName evidence="1">Uncharacterized protein</fullName>
    </submittedName>
</protein>
<proteinExistence type="predicted"/>
<reference evidence="1 2" key="1">
    <citation type="submission" date="2015-01" db="EMBL/GenBank/DDBJ databases">
        <title>Evolution of Trichinella species and genotypes.</title>
        <authorList>
            <person name="Korhonen P.K."/>
            <person name="Edoardo P."/>
            <person name="Giuseppe L.R."/>
            <person name="Gasser R.B."/>
        </authorList>
    </citation>
    <scope>NUCLEOTIDE SEQUENCE [LARGE SCALE GENOMIC DNA]</scope>
    <source>
        <strain evidence="1">ISS37</strain>
    </source>
</reference>
<name>A0A0V0S2F9_9BILA</name>
<gene>
    <name evidence="1" type="ORF">T07_1988</name>
</gene>
<dbReference type="AlphaFoldDB" id="A0A0V0S2F9"/>
<keyword evidence="2" id="KW-1185">Reference proteome</keyword>